<protein>
    <submittedName>
        <fullName evidence="2">Uncharacterized protein</fullName>
    </submittedName>
</protein>
<evidence type="ECO:0000256" key="1">
    <source>
        <dbReference type="SAM" id="MobiDB-lite"/>
    </source>
</evidence>
<dbReference type="AlphaFoldDB" id="A0AA39Z257"/>
<sequence length="229" mass="24772">MCVAELNVSNLPCRHRWYHLLRPCSPTTNLSNCPNKLGIEGWETKCDFCPYCAAWNLSNTDFRLVGNDRSPSVGGLSRSPSANYGSTTTLTSARRDSRRASLARTDSTSSIPALGLSVVEKTGEKNRAINSRLDAYLGKHPERKYSNSDGDTTDGEESRSLRGSLHGSLHGSVHGRCPSTDGSDIMTKVDAQIASGNLNAGVSKKDKGFFKKIGKSGKSSKRLSKGIFK</sequence>
<feature type="region of interest" description="Disordered" evidence="1">
    <location>
        <begin position="71"/>
        <end position="106"/>
    </location>
</feature>
<organism evidence="2 3">
    <name type="scientific">Lasiodiplodia hormozganensis</name>
    <dbReference type="NCBI Taxonomy" id="869390"/>
    <lineage>
        <taxon>Eukaryota</taxon>
        <taxon>Fungi</taxon>
        <taxon>Dikarya</taxon>
        <taxon>Ascomycota</taxon>
        <taxon>Pezizomycotina</taxon>
        <taxon>Dothideomycetes</taxon>
        <taxon>Dothideomycetes incertae sedis</taxon>
        <taxon>Botryosphaeriales</taxon>
        <taxon>Botryosphaeriaceae</taxon>
        <taxon>Lasiodiplodia</taxon>
    </lineage>
</organism>
<feature type="region of interest" description="Disordered" evidence="1">
    <location>
        <begin position="133"/>
        <end position="184"/>
    </location>
</feature>
<feature type="compositionally biased region" description="Basic and acidic residues" evidence="1">
    <location>
        <begin position="137"/>
        <end position="146"/>
    </location>
</feature>
<evidence type="ECO:0000313" key="2">
    <source>
        <dbReference type="EMBL" id="KAK0662758.1"/>
    </source>
</evidence>
<name>A0AA39Z257_9PEZI</name>
<accession>A0AA39Z257</accession>
<feature type="compositionally biased region" description="Basic residues" evidence="1">
    <location>
        <begin position="210"/>
        <end position="229"/>
    </location>
</feature>
<dbReference type="EMBL" id="JAUJDW010000005">
    <property type="protein sequence ID" value="KAK0662758.1"/>
    <property type="molecule type" value="Genomic_DNA"/>
</dbReference>
<evidence type="ECO:0000313" key="3">
    <source>
        <dbReference type="Proteomes" id="UP001175001"/>
    </source>
</evidence>
<dbReference type="Proteomes" id="UP001175001">
    <property type="component" value="Unassembled WGS sequence"/>
</dbReference>
<gene>
    <name evidence="2" type="ORF">DIS24_g1632</name>
</gene>
<proteinExistence type="predicted"/>
<keyword evidence="3" id="KW-1185">Reference proteome</keyword>
<feature type="compositionally biased region" description="Low complexity" evidence="1">
    <location>
        <begin position="161"/>
        <end position="176"/>
    </location>
</feature>
<comment type="caution">
    <text evidence="2">The sequence shown here is derived from an EMBL/GenBank/DDBJ whole genome shotgun (WGS) entry which is preliminary data.</text>
</comment>
<feature type="region of interest" description="Disordered" evidence="1">
    <location>
        <begin position="209"/>
        <end position="229"/>
    </location>
</feature>
<reference evidence="2" key="1">
    <citation type="submission" date="2023-06" db="EMBL/GenBank/DDBJ databases">
        <title>Multi-omics analyses reveal the molecular pathogenesis toolkit of Lasiodiplodia hormozganensis, a cross-kingdom pathogen.</title>
        <authorList>
            <person name="Felix C."/>
            <person name="Meneses R."/>
            <person name="Goncalves M.F.M."/>
            <person name="Tilleman L."/>
            <person name="Duarte A.S."/>
            <person name="Jorrin-Novo J.V."/>
            <person name="Van De Peer Y."/>
            <person name="Deforce D."/>
            <person name="Van Nieuwerburgh F."/>
            <person name="Esteves A.C."/>
            <person name="Alves A."/>
        </authorList>
    </citation>
    <scope>NUCLEOTIDE SEQUENCE</scope>
    <source>
        <strain evidence="2">CBS 339.90</strain>
    </source>
</reference>